<sequence>MKNVCVMRAKETRSCELLIFLVYAIYHGLRNLRRYNAYKQLDPSSVLIEPFGRTTGSRYCNGYTGNLSNAYRPFNRTDWIHTWKNVVNWFLSPTLPIYR</sequence>
<proteinExistence type="predicted"/>
<evidence type="ECO:0000313" key="2">
    <source>
        <dbReference type="Proteomes" id="UP001642520"/>
    </source>
</evidence>
<dbReference type="EMBL" id="CAXAJV020001299">
    <property type="protein sequence ID" value="CAL7948256.1"/>
    <property type="molecule type" value="Genomic_DNA"/>
</dbReference>
<dbReference type="Proteomes" id="UP001642520">
    <property type="component" value="Unassembled WGS sequence"/>
</dbReference>
<reference evidence="1 2" key="1">
    <citation type="submission" date="2024-08" db="EMBL/GenBank/DDBJ databases">
        <authorList>
            <person name="Will J Nash"/>
            <person name="Angela Man"/>
            <person name="Seanna McTaggart"/>
            <person name="Kendall Baker"/>
            <person name="Tom Barker"/>
            <person name="Leah Catchpole"/>
            <person name="Alex Durrant"/>
            <person name="Karim Gharbi"/>
            <person name="Naomi Irish"/>
            <person name="Gemy Kaithakottil"/>
            <person name="Debby Ku"/>
            <person name="Aaliyah Providence"/>
            <person name="Felix Shaw"/>
            <person name="David Swarbreck"/>
            <person name="Chris Watkins"/>
            <person name="Ann M. McCartney"/>
            <person name="Giulio Formenti"/>
            <person name="Alice Mouton"/>
            <person name="Noel Vella"/>
            <person name="Bjorn M von Reumont"/>
            <person name="Adriana Vella"/>
            <person name="Wilfried Haerty"/>
        </authorList>
    </citation>
    <scope>NUCLEOTIDE SEQUENCE [LARGE SCALE GENOMIC DNA]</scope>
</reference>
<comment type="caution">
    <text evidence="1">The sequence shown here is derived from an EMBL/GenBank/DDBJ whole genome shotgun (WGS) entry which is preliminary data.</text>
</comment>
<gene>
    <name evidence="1" type="ORF">XYLVIOL_LOCUS8747</name>
</gene>
<protein>
    <submittedName>
        <fullName evidence="1">Uncharacterized protein</fullName>
    </submittedName>
</protein>
<accession>A0ABP1P857</accession>
<name>A0ABP1P857_XYLVO</name>
<keyword evidence="2" id="KW-1185">Reference proteome</keyword>
<evidence type="ECO:0000313" key="1">
    <source>
        <dbReference type="EMBL" id="CAL7948256.1"/>
    </source>
</evidence>
<organism evidence="1 2">
    <name type="scientific">Xylocopa violacea</name>
    <name type="common">Violet carpenter bee</name>
    <name type="synonym">Apis violacea</name>
    <dbReference type="NCBI Taxonomy" id="135666"/>
    <lineage>
        <taxon>Eukaryota</taxon>
        <taxon>Metazoa</taxon>
        <taxon>Ecdysozoa</taxon>
        <taxon>Arthropoda</taxon>
        <taxon>Hexapoda</taxon>
        <taxon>Insecta</taxon>
        <taxon>Pterygota</taxon>
        <taxon>Neoptera</taxon>
        <taxon>Endopterygota</taxon>
        <taxon>Hymenoptera</taxon>
        <taxon>Apocrita</taxon>
        <taxon>Aculeata</taxon>
        <taxon>Apoidea</taxon>
        <taxon>Anthophila</taxon>
        <taxon>Apidae</taxon>
        <taxon>Xylocopa</taxon>
        <taxon>Xylocopa</taxon>
    </lineage>
</organism>